<sequence>MNTCSIFNPRFRTVGSHWSEGVEPNRVAHVSLNNGGYCGQHVFQTLDQNMYERASRSADSRITRADAKMKWEVILSILSASQGYQCLEIMIR</sequence>
<proteinExistence type="predicted"/>
<dbReference type="Proteomes" id="UP000054018">
    <property type="component" value="Unassembled WGS sequence"/>
</dbReference>
<reference evidence="2" key="2">
    <citation type="submission" date="2015-01" db="EMBL/GenBank/DDBJ databases">
        <title>Evolutionary Origins and Diversification of the Mycorrhizal Mutualists.</title>
        <authorList>
            <consortium name="DOE Joint Genome Institute"/>
            <consortium name="Mycorrhizal Genomics Consortium"/>
            <person name="Kohler A."/>
            <person name="Kuo A."/>
            <person name="Nagy L.G."/>
            <person name="Floudas D."/>
            <person name="Copeland A."/>
            <person name="Barry K.W."/>
            <person name="Cichocki N."/>
            <person name="Veneault-Fourrey C."/>
            <person name="LaButti K."/>
            <person name="Lindquist E.A."/>
            <person name="Lipzen A."/>
            <person name="Lundell T."/>
            <person name="Morin E."/>
            <person name="Murat C."/>
            <person name="Riley R."/>
            <person name="Ohm R."/>
            <person name="Sun H."/>
            <person name="Tunlid A."/>
            <person name="Henrissat B."/>
            <person name="Grigoriev I.V."/>
            <person name="Hibbett D.S."/>
            <person name="Martin F."/>
        </authorList>
    </citation>
    <scope>NUCLEOTIDE SEQUENCE [LARGE SCALE GENOMIC DNA]</scope>
    <source>
        <strain evidence="2">441</strain>
    </source>
</reference>
<reference evidence="1 2" key="1">
    <citation type="submission" date="2014-04" db="EMBL/GenBank/DDBJ databases">
        <authorList>
            <consortium name="DOE Joint Genome Institute"/>
            <person name="Kuo A."/>
            <person name="Kohler A."/>
            <person name="Costa M.D."/>
            <person name="Nagy L.G."/>
            <person name="Floudas D."/>
            <person name="Copeland A."/>
            <person name="Barry K.W."/>
            <person name="Cichocki N."/>
            <person name="Veneault-Fourrey C."/>
            <person name="LaButti K."/>
            <person name="Lindquist E.A."/>
            <person name="Lipzen A."/>
            <person name="Lundell T."/>
            <person name="Morin E."/>
            <person name="Murat C."/>
            <person name="Sun H."/>
            <person name="Tunlid A."/>
            <person name="Henrissat B."/>
            <person name="Grigoriev I.V."/>
            <person name="Hibbett D.S."/>
            <person name="Martin F."/>
            <person name="Nordberg H.P."/>
            <person name="Cantor M.N."/>
            <person name="Hua S.X."/>
        </authorList>
    </citation>
    <scope>NUCLEOTIDE SEQUENCE [LARGE SCALE GENOMIC DNA]</scope>
    <source>
        <strain evidence="1 2">441</strain>
    </source>
</reference>
<name>A0A0C9YJY2_9AGAM</name>
<dbReference type="AlphaFoldDB" id="A0A0C9YJY2"/>
<evidence type="ECO:0000313" key="2">
    <source>
        <dbReference type="Proteomes" id="UP000054018"/>
    </source>
</evidence>
<keyword evidence="2" id="KW-1185">Reference proteome</keyword>
<evidence type="ECO:0000313" key="1">
    <source>
        <dbReference type="EMBL" id="KIK14124.1"/>
    </source>
</evidence>
<protein>
    <submittedName>
        <fullName evidence="1">Uncharacterized protein</fullName>
    </submittedName>
</protein>
<dbReference type="EMBL" id="KN833954">
    <property type="protein sequence ID" value="KIK14124.1"/>
    <property type="molecule type" value="Genomic_DNA"/>
</dbReference>
<dbReference type="HOGENOM" id="CLU_2414144_0_0_1"/>
<gene>
    <name evidence="1" type="ORF">PISMIDRAFT_364477</name>
</gene>
<accession>A0A0C9YJY2</accession>
<organism evidence="1 2">
    <name type="scientific">Pisolithus microcarpus 441</name>
    <dbReference type="NCBI Taxonomy" id="765257"/>
    <lineage>
        <taxon>Eukaryota</taxon>
        <taxon>Fungi</taxon>
        <taxon>Dikarya</taxon>
        <taxon>Basidiomycota</taxon>
        <taxon>Agaricomycotina</taxon>
        <taxon>Agaricomycetes</taxon>
        <taxon>Agaricomycetidae</taxon>
        <taxon>Boletales</taxon>
        <taxon>Sclerodermatineae</taxon>
        <taxon>Pisolithaceae</taxon>
        <taxon>Pisolithus</taxon>
    </lineage>
</organism>